<sequence length="165" mass="17968">MSAAVLIVHVVAGSVGLLLGPVVMYLDTRRFAAGHRVAGRWTDAYILVVLVVCLTGSGLVVLDRPDLWWLVPVSALTFGLATLARDAARRRYRGWSHGYVHGIGGSYIAQVTALVVVWLVVNGPLRGGLELLPWLLPTVLGTVLIEVWRRRLVRSVSVPDRAART</sequence>
<name>A0ABP8Y0M4_9MICO</name>
<keyword evidence="1" id="KW-0472">Membrane</keyword>
<feature type="transmembrane region" description="Helical" evidence="1">
    <location>
        <begin position="6"/>
        <end position="26"/>
    </location>
</feature>
<reference evidence="3" key="1">
    <citation type="journal article" date="2019" name="Int. J. Syst. Evol. Microbiol.">
        <title>The Global Catalogue of Microorganisms (GCM) 10K type strain sequencing project: providing services to taxonomists for standard genome sequencing and annotation.</title>
        <authorList>
            <consortium name="The Broad Institute Genomics Platform"/>
            <consortium name="The Broad Institute Genome Sequencing Center for Infectious Disease"/>
            <person name="Wu L."/>
            <person name="Ma J."/>
        </authorList>
    </citation>
    <scope>NUCLEOTIDE SEQUENCE [LARGE SCALE GENOMIC DNA]</scope>
    <source>
        <strain evidence="3">JCM 17975</strain>
    </source>
</reference>
<feature type="transmembrane region" description="Helical" evidence="1">
    <location>
        <begin position="99"/>
        <end position="119"/>
    </location>
</feature>
<evidence type="ECO:0000313" key="3">
    <source>
        <dbReference type="Proteomes" id="UP001500843"/>
    </source>
</evidence>
<feature type="transmembrane region" description="Helical" evidence="1">
    <location>
        <begin position="67"/>
        <end position="87"/>
    </location>
</feature>
<dbReference type="RefSeq" id="WP_253876584.1">
    <property type="nucleotide sequence ID" value="NZ_BAABHM010000028.1"/>
</dbReference>
<gene>
    <name evidence="2" type="ORF">GCM10023198_47230</name>
</gene>
<proteinExistence type="predicted"/>
<evidence type="ECO:0008006" key="4">
    <source>
        <dbReference type="Google" id="ProtNLM"/>
    </source>
</evidence>
<keyword evidence="1" id="KW-0812">Transmembrane</keyword>
<organism evidence="2 3">
    <name type="scientific">Promicromonospora umidemergens</name>
    <dbReference type="NCBI Taxonomy" id="629679"/>
    <lineage>
        <taxon>Bacteria</taxon>
        <taxon>Bacillati</taxon>
        <taxon>Actinomycetota</taxon>
        <taxon>Actinomycetes</taxon>
        <taxon>Micrococcales</taxon>
        <taxon>Promicromonosporaceae</taxon>
        <taxon>Promicromonospora</taxon>
    </lineage>
</organism>
<accession>A0ABP8Y0M4</accession>
<protein>
    <recommendedName>
        <fullName evidence="4">Membrane protein DUF2306</fullName>
    </recommendedName>
</protein>
<dbReference type="EMBL" id="BAABHM010000028">
    <property type="protein sequence ID" value="GAA4718258.1"/>
    <property type="molecule type" value="Genomic_DNA"/>
</dbReference>
<keyword evidence="1" id="KW-1133">Transmembrane helix</keyword>
<evidence type="ECO:0000256" key="1">
    <source>
        <dbReference type="SAM" id="Phobius"/>
    </source>
</evidence>
<keyword evidence="3" id="KW-1185">Reference proteome</keyword>
<feature type="transmembrane region" description="Helical" evidence="1">
    <location>
        <begin position="131"/>
        <end position="148"/>
    </location>
</feature>
<feature type="transmembrane region" description="Helical" evidence="1">
    <location>
        <begin position="38"/>
        <end position="61"/>
    </location>
</feature>
<comment type="caution">
    <text evidence="2">The sequence shown here is derived from an EMBL/GenBank/DDBJ whole genome shotgun (WGS) entry which is preliminary data.</text>
</comment>
<evidence type="ECO:0000313" key="2">
    <source>
        <dbReference type="EMBL" id="GAA4718258.1"/>
    </source>
</evidence>
<dbReference type="Proteomes" id="UP001500843">
    <property type="component" value="Unassembled WGS sequence"/>
</dbReference>